<dbReference type="InterPro" id="IPR008271">
    <property type="entry name" value="Ser/Thr_kinase_AS"/>
</dbReference>
<evidence type="ECO:0000256" key="2">
    <source>
        <dbReference type="ARBA" id="ARBA00022679"/>
    </source>
</evidence>
<feature type="binding site" evidence="8">
    <location>
        <position position="62"/>
    </location>
    <ligand>
        <name>ATP</name>
        <dbReference type="ChEBI" id="CHEBI:30616"/>
    </ligand>
</feature>
<keyword evidence="5 8" id="KW-0067">ATP-binding</keyword>
<evidence type="ECO:0000256" key="3">
    <source>
        <dbReference type="ARBA" id="ARBA00022741"/>
    </source>
</evidence>
<evidence type="ECO:0000256" key="7">
    <source>
        <dbReference type="ARBA" id="ARBA00048679"/>
    </source>
</evidence>
<evidence type="ECO:0000256" key="5">
    <source>
        <dbReference type="ARBA" id="ARBA00022840"/>
    </source>
</evidence>
<evidence type="ECO:0000256" key="4">
    <source>
        <dbReference type="ARBA" id="ARBA00022777"/>
    </source>
</evidence>
<sequence length="570" mass="63992">MRYPNEATFCFVDGLELADLPDPRIGTLLAGRYVLEEVIGEGGMATVYRARQKLVDRFVAVKIMNPMLATDPVVRERFRREARSAQMLAHPNIIEIFDQGDTEDGTCFLVMELLQGSSLGALIERGPLEINRALHLMIQIARGLARAHDLEVIHRDIKPENIFLCRRDNGSDLVKLLDFGIAKSRHDSRLTGQGELFGTPQYMAPERIMGADTSGSSDLYALGVVFFEMLTGGLPFDANDITAFFAMHINEPPPSLRSRNPRVPQALDELVVKMLAKEPKDRPVDAHRIHQDLQAILHEREAPAPPDASDEPLSVPAPITLGEGPGDPWARRIFVLEQMLARAFGRKDLAPGNLTSLLDEVNELTRRVVTLRNEGFEAQNALEQIDLRGREKRAQLGFAVHQLGVDVSRAKEELRDSTEALARAEEATQASRARFLEAHKEVLYWEGRSAFVEPWSDLARAYSAAADAVEEWRLLRAEERRAQEGIENANRNVSDLDFQIRELRSALSAHERDLDEERAKCRSRIESHGKEADLLETQLYELTTRFCSPLRTRPELQGLFKELEMAAAAA</sequence>
<keyword evidence="1 11" id="KW-0723">Serine/threonine-protein kinase</keyword>
<dbReference type="PANTHER" id="PTHR43289:SF30">
    <property type="entry name" value="NON-SPECIFIC SERINE_THREONINE PROTEIN KINASE"/>
    <property type="match status" value="1"/>
</dbReference>
<dbReference type="Gene3D" id="3.30.200.20">
    <property type="entry name" value="Phosphorylase Kinase, domain 1"/>
    <property type="match status" value="1"/>
</dbReference>
<dbReference type="InterPro" id="IPR011009">
    <property type="entry name" value="Kinase-like_dom_sf"/>
</dbReference>
<dbReference type="InterPro" id="IPR017441">
    <property type="entry name" value="Protein_kinase_ATP_BS"/>
</dbReference>
<evidence type="ECO:0000313" key="11">
    <source>
        <dbReference type="EMBL" id="AKU99365.1"/>
    </source>
</evidence>
<dbReference type="CDD" id="cd14014">
    <property type="entry name" value="STKc_PknB_like"/>
    <property type="match status" value="1"/>
</dbReference>
<reference evidence="11 12" key="1">
    <citation type="submission" date="2015-08" db="EMBL/GenBank/DDBJ databases">
        <authorList>
            <person name="Babu N.S."/>
            <person name="Beckwith C.J."/>
            <person name="Beseler K.G."/>
            <person name="Brison A."/>
            <person name="Carone J.V."/>
            <person name="Caskin T.P."/>
            <person name="Diamond M."/>
            <person name="Durham M.E."/>
            <person name="Foxe J.M."/>
            <person name="Go M."/>
            <person name="Henderson B.A."/>
            <person name="Jones I.B."/>
            <person name="McGettigan J.A."/>
            <person name="Micheletti S.J."/>
            <person name="Nasrallah M.E."/>
            <person name="Ortiz D."/>
            <person name="Piller C.R."/>
            <person name="Privatt S.R."/>
            <person name="Schneider S.L."/>
            <person name="Sharp S."/>
            <person name="Smith T.C."/>
            <person name="Stanton J.D."/>
            <person name="Ullery H.E."/>
            <person name="Wilson R.J."/>
            <person name="Serrano M.G."/>
            <person name="Buck G."/>
            <person name="Lee V."/>
            <person name="Wang Y."/>
            <person name="Carvalho R."/>
            <person name="Voegtly L."/>
            <person name="Shi R."/>
            <person name="Duckworth R."/>
            <person name="Johnson A."/>
            <person name="Loviza R."/>
            <person name="Walstead R."/>
            <person name="Shah Z."/>
            <person name="Kiflezghi M."/>
            <person name="Wade K."/>
            <person name="Ball S.L."/>
            <person name="Bradley K.W."/>
            <person name="Asai D.J."/>
            <person name="Bowman C.A."/>
            <person name="Russell D.A."/>
            <person name="Pope W.H."/>
            <person name="Jacobs-Sera D."/>
            <person name="Hendrix R.W."/>
            <person name="Hatfull G.F."/>
        </authorList>
    </citation>
    <scope>NUCLEOTIDE SEQUENCE [LARGE SCALE GENOMIC DNA]</scope>
    <source>
        <strain evidence="11 12">DSM 27648</strain>
    </source>
</reference>
<dbReference type="FunFam" id="3.30.200.20:FF:000035">
    <property type="entry name" value="Serine/threonine protein kinase Stk1"/>
    <property type="match status" value="1"/>
</dbReference>
<feature type="coiled-coil region" evidence="9">
    <location>
        <begin position="486"/>
        <end position="520"/>
    </location>
</feature>
<dbReference type="PANTHER" id="PTHR43289">
    <property type="entry name" value="MITOGEN-ACTIVATED PROTEIN KINASE KINASE KINASE 20-RELATED"/>
    <property type="match status" value="1"/>
</dbReference>
<comment type="catalytic activity">
    <reaction evidence="6">
        <text>L-threonyl-[protein] + ATP = O-phospho-L-threonyl-[protein] + ADP + H(+)</text>
        <dbReference type="Rhea" id="RHEA:46608"/>
        <dbReference type="Rhea" id="RHEA-COMP:11060"/>
        <dbReference type="Rhea" id="RHEA-COMP:11605"/>
        <dbReference type="ChEBI" id="CHEBI:15378"/>
        <dbReference type="ChEBI" id="CHEBI:30013"/>
        <dbReference type="ChEBI" id="CHEBI:30616"/>
        <dbReference type="ChEBI" id="CHEBI:61977"/>
        <dbReference type="ChEBI" id="CHEBI:456216"/>
        <dbReference type="EC" id="2.7.11.1"/>
    </reaction>
</comment>
<dbReference type="STRING" id="1391654.AKJ09_06029"/>
<dbReference type="GO" id="GO:0004674">
    <property type="term" value="F:protein serine/threonine kinase activity"/>
    <property type="evidence" value="ECO:0007669"/>
    <property type="project" value="UniProtKB-KW"/>
</dbReference>
<dbReference type="PROSITE" id="PS50011">
    <property type="entry name" value="PROTEIN_KINASE_DOM"/>
    <property type="match status" value="1"/>
</dbReference>
<keyword evidence="3 8" id="KW-0547">Nucleotide-binding</keyword>
<keyword evidence="2" id="KW-0808">Transferase</keyword>
<evidence type="ECO:0000259" key="10">
    <source>
        <dbReference type="PROSITE" id="PS50011"/>
    </source>
</evidence>
<dbReference type="PROSITE" id="PS00107">
    <property type="entry name" value="PROTEIN_KINASE_ATP"/>
    <property type="match status" value="1"/>
</dbReference>
<accession>A0A0K1Q0Q5</accession>
<dbReference type="Pfam" id="PF00069">
    <property type="entry name" value="Pkinase"/>
    <property type="match status" value="1"/>
</dbReference>
<proteinExistence type="predicted"/>
<evidence type="ECO:0000256" key="9">
    <source>
        <dbReference type="SAM" id="Coils"/>
    </source>
</evidence>
<dbReference type="KEGG" id="llu:AKJ09_06029"/>
<organism evidence="11 12">
    <name type="scientific">Labilithrix luteola</name>
    <dbReference type="NCBI Taxonomy" id="1391654"/>
    <lineage>
        <taxon>Bacteria</taxon>
        <taxon>Pseudomonadati</taxon>
        <taxon>Myxococcota</taxon>
        <taxon>Polyangia</taxon>
        <taxon>Polyangiales</taxon>
        <taxon>Labilitrichaceae</taxon>
        <taxon>Labilithrix</taxon>
    </lineage>
</organism>
<dbReference type="SMART" id="SM00220">
    <property type="entry name" value="S_TKc"/>
    <property type="match status" value="1"/>
</dbReference>
<dbReference type="Proteomes" id="UP000064967">
    <property type="component" value="Chromosome"/>
</dbReference>
<evidence type="ECO:0000313" key="12">
    <source>
        <dbReference type="Proteomes" id="UP000064967"/>
    </source>
</evidence>
<evidence type="ECO:0000256" key="6">
    <source>
        <dbReference type="ARBA" id="ARBA00047899"/>
    </source>
</evidence>
<keyword evidence="12" id="KW-1185">Reference proteome</keyword>
<keyword evidence="4 11" id="KW-0418">Kinase</keyword>
<feature type="domain" description="Protein kinase" evidence="10">
    <location>
        <begin position="33"/>
        <end position="297"/>
    </location>
</feature>
<keyword evidence="9" id="KW-0175">Coiled coil</keyword>
<dbReference type="GO" id="GO:0005524">
    <property type="term" value="F:ATP binding"/>
    <property type="evidence" value="ECO:0007669"/>
    <property type="project" value="UniProtKB-UniRule"/>
</dbReference>
<evidence type="ECO:0000256" key="1">
    <source>
        <dbReference type="ARBA" id="ARBA00022527"/>
    </source>
</evidence>
<dbReference type="PROSITE" id="PS00108">
    <property type="entry name" value="PROTEIN_KINASE_ST"/>
    <property type="match status" value="1"/>
</dbReference>
<dbReference type="SUPFAM" id="SSF56112">
    <property type="entry name" value="Protein kinase-like (PK-like)"/>
    <property type="match status" value="1"/>
</dbReference>
<dbReference type="InterPro" id="IPR000719">
    <property type="entry name" value="Prot_kinase_dom"/>
</dbReference>
<dbReference type="Gene3D" id="1.10.510.10">
    <property type="entry name" value="Transferase(Phosphotransferase) domain 1"/>
    <property type="match status" value="1"/>
</dbReference>
<dbReference type="EMBL" id="CP012333">
    <property type="protein sequence ID" value="AKU99365.1"/>
    <property type="molecule type" value="Genomic_DNA"/>
</dbReference>
<dbReference type="AlphaFoldDB" id="A0A0K1Q0Q5"/>
<comment type="catalytic activity">
    <reaction evidence="7">
        <text>L-seryl-[protein] + ATP = O-phospho-L-seryl-[protein] + ADP + H(+)</text>
        <dbReference type="Rhea" id="RHEA:17989"/>
        <dbReference type="Rhea" id="RHEA-COMP:9863"/>
        <dbReference type="Rhea" id="RHEA-COMP:11604"/>
        <dbReference type="ChEBI" id="CHEBI:15378"/>
        <dbReference type="ChEBI" id="CHEBI:29999"/>
        <dbReference type="ChEBI" id="CHEBI:30616"/>
        <dbReference type="ChEBI" id="CHEBI:83421"/>
        <dbReference type="ChEBI" id="CHEBI:456216"/>
        <dbReference type="EC" id="2.7.11.1"/>
    </reaction>
</comment>
<protein>
    <submittedName>
        <fullName evidence="11">Serine/threonine protein kinase</fullName>
    </submittedName>
</protein>
<gene>
    <name evidence="11" type="ORF">AKJ09_06029</name>
</gene>
<name>A0A0K1Q0Q5_9BACT</name>
<evidence type="ECO:0000256" key="8">
    <source>
        <dbReference type="PROSITE-ProRule" id="PRU10141"/>
    </source>
</evidence>